<dbReference type="EC" id="2.4.-.-" evidence="2"/>
<accession>A0ABS5TIR2</accession>
<dbReference type="GO" id="GO:0016757">
    <property type="term" value="F:glycosyltransferase activity"/>
    <property type="evidence" value="ECO:0007669"/>
    <property type="project" value="UniProtKB-KW"/>
</dbReference>
<gene>
    <name evidence="2" type="ORF">KIH74_11070</name>
</gene>
<dbReference type="Proteomes" id="UP001197247">
    <property type="component" value="Unassembled WGS sequence"/>
</dbReference>
<dbReference type="Gene3D" id="3.90.550.10">
    <property type="entry name" value="Spore Coat Polysaccharide Biosynthesis Protein SpsA, Chain A"/>
    <property type="match status" value="1"/>
</dbReference>
<name>A0ABS5TIR2_9ACTN</name>
<feature type="domain" description="Glycosyltransferase 2-like" evidence="1">
    <location>
        <begin position="29"/>
        <end position="130"/>
    </location>
</feature>
<dbReference type="InterPro" id="IPR029044">
    <property type="entry name" value="Nucleotide-diphossugar_trans"/>
</dbReference>
<proteinExistence type="predicted"/>
<evidence type="ECO:0000313" key="2">
    <source>
        <dbReference type="EMBL" id="MBT0769464.1"/>
    </source>
</evidence>
<protein>
    <submittedName>
        <fullName evidence="2">Glycosyltransferase</fullName>
        <ecNumber evidence="2">2.4.-.-</ecNumber>
    </submittedName>
</protein>
<dbReference type="PANTHER" id="PTHR22916:SF67">
    <property type="entry name" value="COLANIC ACID BIOSYNTHESIS GLYCOSYL TRANSFERASE WCAE-RELATED"/>
    <property type="match status" value="1"/>
</dbReference>
<comment type="caution">
    <text evidence="2">The sequence shown here is derived from an EMBL/GenBank/DDBJ whole genome shotgun (WGS) entry which is preliminary data.</text>
</comment>
<keyword evidence="2" id="KW-0328">Glycosyltransferase</keyword>
<keyword evidence="2" id="KW-0808">Transferase</keyword>
<dbReference type="PANTHER" id="PTHR22916">
    <property type="entry name" value="GLYCOSYLTRANSFERASE"/>
    <property type="match status" value="1"/>
</dbReference>
<sequence length="293" mass="32527">MRIKSGESVSVETDGIEVVHRDDPAPVLTVVVCAYNDQERVKPTAASIARQSSLSGVQTLLIDGASSDGTIEAARAHLPGLTVSSERDGGVYQAMNRALVLARGEYVYFLNCGDVLHDDRVLERLVTELRLLTRPVPLLACRVRHLDGGRGAPFVTRTIPFSLWRLLLGRQDYNHQAMIFHRVTSLAAGGFSMLHGVAGDYHLILRLALMRAPMTREMVLSDYEGGGLSAADAHLIPRLHAAVREEVLDLRGPLRRVNRWYGSLQSLRRETIRWRRREQAHKRSGTGPVKSVE</sequence>
<dbReference type="RefSeq" id="WP_214155766.1">
    <property type="nucleotide sequence ID" value="NZ_JAHBAY010000004.1"/>
</dbReference>
<dbReference type="EMBL" id="JAHBAY010000004">
    <property type="protein sequence ID" value="MBT0769464.1"/>
    <property type="molecule type" value="Genomic_DNA"/>
</dbReference>
<organism evidence="2 3">
    <name type="scientific">Kineosporia corallincola</name>
    <dbReference type="NCBI Taxonomy" id="2835133"/>
    <lineage>
        <taxon>Bacteria</taxon>
        <taxon>Bacillati</taxon>
        <taxon>Actinomycetota</taxon>
        <taxon>Actinomycetes</taxon>
        <taxon>Kineosporiales</taxon>
        <taxon>Kineosporiaceae</taxon>
        <taxon>Kineosporia</taxon>
    </lineage>
</organism>
<reference evidence="2 3" key="1">
    <citation type="submission" date="2021-05" db="EMBL/GenBank/DDBJ databases">
        <title>Kineosporia and Streptomyces sp. nov. two new marine actinobacteria isolated from Coral.</title>
        <authorList>
            <person name="Buangrab K."/>
            <person name="Sutthacheep M."/>
            <person name="Yeemin T."/>
            <person name="Harunari E."/>
            <person name="Igarashi Y."/>
            <person name="Kanchanasin P."/>
            <person name="Tanasupawat S."/>
            <person name="Phongsopitanun W."/>
        </authorList>
    </citation>
    <scope>NUCLEOTIDE SEQUENCE [LARGE SCALE GENOMIC DNA]</scope>
    <source>
        <strain evidence="2 3">J2-2</strain>
    </source>
</reference>
<dbReference type="Pfam" id="PF00535">
    <property type="entry name" value="Glycos_transf_2"/>
    <property type="match status" value="1"/>
</dbReference>
<dbReference type="InterPro" id="IPR001173">
    <property type="entry name" value="Glyco_trans_2-like"/>
</dbReference>
<keyword evidence="3" id="KW-1185">Reference proteome</keyword>
<evidence type="ECO:0000259" key="1">
    <source>
        <dbReference type="Pfam" id="PF00535"/>
    </source>
</evidence>
<dbReference type="SUPFAM" id="SSF53448">
    <property type="entry name" value="Nucleotide-diphospho-sugar transferases"/>
    <property type="match status" value="1"/>
</dbReference>
<evidence type="ECO:0000313" key="3">
    <source>
        <dbReference type="Proteomes" id="UP001197247"/>
    </source>
</evidence>